<dbReference type="Gene3D" id="3.40.1000.10">
    <property type="entry name" value="Mog1/PsbP, alpha/beta/alpha sandwich"/>
    <property type="match status" value="1"/>
</dbReference>
<accession>U2BTH5</accession>
<sequence>MMKGKKFISPGGWFAIVYPSDWSEFEDGEGSFLFYNPDVWTGNFRISAYRGKPGYGREAVRQELKASGSASAVRVGGLECAYSKETFQEEGACYTSHLWVTGAGNTAVECSFTVPEGRSVKEAEEVIASLQVREEGRKYPAELIPIRLSEIYQVNEGYEWVVSAVSRELKKEFQGTEADLEYLQQLVDSGRIGTKKKEEWLAVGIAVCVILANEVEGMEWATLVDGNREAPVLRYKEEVIDPMKMAWSKVKAGEACNVIEEYKAVVGG</sequence>
<protein>
    <recommendedName>
        <fullName evidence="5">DUF3805 domain-containing protein</fullName>
    </recommendedName>
</protein>
<gene>
    <name evidence="3" type="ORF">HMPREF1981_03162</name>
</gene>
<dbReference type="InterPro" id="IPR024266">
    <property type="entry name" value="DUF3806"/>
</dbReference>
<dbReference type="Pfam" id="PF12713">
    <property type="entry name" value="DUF3806"/>
    <property type="match status" value="1"/>
</dbReference>
<feature type="domain" description="DUF3806" evidence="2">
    <location>
        <begin position="179"/>
        <end position="262"/>
    </location>
</feature>
<dbReference type="EMBL" id="AWSV01000161">
    <property type="protein sequence ID" value="ERI81489.1"/>
    <property type="molecule type" value="Genomic_DNA"/>
</dbReference>
<proteinExistence type="predicted"/>
<dbReference type="Pfam" id="PF12712">
    <property type="entry name" value="DUF3805"/>
    <property type="match status" value="1"/>
</dbReference>
<name>U2BTH5_9BACE</name>
<evidence type="ECO:0000259" key="2">
    <source>
        <dbReference type="Pfam" id="PF12713"/>
    </source>
</evidence>
<reference evidence="3 4" key="1">
    <citation type="submission" date="2013-08" db="EMBL/GenBank/DDBJ databases">
        <authorList>
            <person name="Weinstock G."/>
            <person name="Sodergren E."/>
            <person name="Wylie T."/>
            <person name="Fulton L."/>
            <person name="Fulton R."/>
            <person name="Fronick C."/>
            <person name="O'Laughlin M."/>
            <person name="Godfrey J."/>
            <person name="Miner T."/>
            <person name="Herter B."/>
            <person name="Appelbaum E."/>
            <person name="Cordes M."/>
            <person name="Lek S."/>
            <person name="Wollam A."/>
            <person name="Pepin K.H."/>
            <person name="Palsikar V.B."/>
            <person name="Mitreva M."/>
            <person name="Wilson R.K."/>
        </authorList>
    </citation>
    <scope>NUCLEOTIDE SEQUENCE [LARGE SCALE GENOMIC DNA]</scope>
    <source>
        <strain evidence="3 4">F0041</strain>
    </source>
</reference>
<evidence type="ECO:0000313" key="3">
    <source>
        <dbReference type="EMBL" id="ERI81489.1"/>
    </source>
</evidence>
<feature type="domain" description="DUF3805" evidence="1">
    <location>
        <begin position="5"/>
        <end position="155"/>
    </location>
</feature>
<dbReference type="Gene3D" id="1.20.120.1090">
    <property type="match status" value="1"/>
</dbReference>
<dbReference type="PATRIC" id="fig|1321819.3.peg.2924"/>
<evidence type="ECO:0000313" key="4">
    <source>
        <dbReference type="Proteomes" id="UP000016496"/>
    </source>
</evidence>
<comment type="caution">
    <text evidence="3">The sequence shown here is derived from an EMBL/GenBank/DDBJ whole genome shotgun (WGS) entry which is preliminary data.</text>
</comment>
<evidence type="ECO:0000259" key="1">
    <source>
        <dbReference type="Pfam" id="PF12712"/>
    </source>
</evidence>
<dbReference type="Proteomes" id="UP000016496">
    <property type="component" value="Unassembled WGS sequence"/>
</dbReference>
<dbReference type="AlphaFoldDB" id="U2BTH5"/>
<organism evidence="3 4">
    <name type="scientific">Bacteroides pyogenes F0041</name>
    <dbReference type="NCBI Taxonomy" id="1321819"/>
    <lineage>
        <taxon>Bacteria</taxon>
        <taxon>Pseudomonadati</taxon>
        <taxon>Bacteroidota</taxon>
        <taxon>Bacteroidia</taxon>
        <taxon>Bacteroidales</taxon>
        <taxon>Bacteroidaceae</taxon>
        <taxon>Bacteroides</taxon>
    </lineage>
</organism>
<dbReference type="HOGENOM" id="CLU_1033094_0_0_10"/>
<evidence type="ECO:0008006" key="5">
    <source>
        <dbReference type="Google" id="ProtNLM"/>
    </source>
</evidence>
<dbReference type="InterPro" id="IPR024315">
    <property type="entry name" value="DUF3805"/>
</dbReference>